<feature type="region of interest" description="Disordered" evidence="1">
    <location>
        <begin position="305"/>
        <end position="406"/>
    </location>
</feature>
<dbReference type="InterPro" id="IPR024361">
    <property type="entry name" value="BACON"/>
</dbReference>
<proteinExistence type="predicted"/>
<reference evidence="3 4" key="1">
    <citation type="submission" date="2018-12" db="EMBL/GenBank/DDBJ databases">
        <title>Draft genome sequence of Embleya hyalina NBRC 13850T.</title>
        <authorList>
            <person name="Komaki H."/>
            <person name="Hosoyama A."/>
            <person name="Kimura A."/>
            <person name="Ichikawa N."/>
            <person name="Tamura T."/>
        </authorList>
    </citation>
    <scope>NUCLEOTIDE SEQUENCE [LARGE SCALE GENOMIC DNA]</scope>
    <source>
        <strain evidence="3 4">NBRC 13850</strain>
    </source>
</reference>
<evidence type="ECO:0000313" key="3">
    <source>
        <dbReference type="EMBL" id="GCD97302.1"/>
    </source>
</evidence>
<name>A0A401YRT9_9ACTN</name>
<dbReference type="GO" id="GO:0005975">
    <property type="term" value="P:carbohydrate metabolic process"/>
    <property type="evidence" value="ECO:0007669"/>
    <property type="project" value="UniProtKB-ARBA"/>
</dbReference>
<dbReference type="InterPro" id="IPR013783">
    <property type="entry name" value="Ig-like_fold"/>
</dbReference>
<dbReference type="EMBL" id="BIFH01000023">
    <property type="protein sequence ID" value="GCD97302.1"/>
    <property type="molecule type" value="Genomic_DNA"/>
</dbReference>
<dbReference type="RefSeq" id="WP_126639276.1">
    <property type="nucleotide sequence ID" value="NZ_BIFH01000023.1"/>
</dbReference>
<evidence type="ECO:0000256" key="1">
    <source>
        <dbReference type="SAM" id="MobiDB-lite"/>
    </source>
</evidence>
<feature type="domain" description="BACON" evidence="2">
    <location>
        <begin position="402"/>
        <end position="481"/>
    </location>
</feature>
<evidence type="ECO:0000313" key="4">
    <source>
        <dbReference type="Proteomes" id="UP000286931"/>
    </source>
</evidence>
<dbReference type="Gene3D" id="2.60.40.10">
    <property type="entry name" value="Immunoglobulins"/>
    <property type="match status" value="1"/>
</dbReference>
<sequence length="504" mass="51479">MAGDGAVRESGTTDETGAVPDAVALYDAHGDALFGFCVALGYRPRVAERVVRETLAVAPERIRALRDPRRSRALLYALVRVVAERAAVERPGPGVVEQVLAAGGAGWSVPDRRRLAPLVPYALWAVDEDERIALDLSARHRLSDAEVADVLGVSERRAARLLARGPVQFEQALAVYAVATHARRDCPELALLLPDAGAAVEAGLRQPLHLHVDSCPDCVALRPGPVEVRALLAGGGSANAPYAIRMALRADGSAEPVDPVERGGFPKGTGRPRSRVPVVAACATAVALVLGTAVLLRPGAEHDTPIALSTAPPPERPPALRPAEPPAAVASVVPSTAPAPSTARAVPTSAPSTRAAAAKPTARTSRSAKPSTGGAASVAGGPVTLPRSGGTDAGNPAAPGTLSWSRSTVDLGADGAAQTVRLTATGGPVTWSLTMSENDWLTVSSRAGTLANGQSISITISANPDRAPATTWAVSVSANPTGVSLSVTGGPPSHGGATSEFRQR</sequence>
<dbReference type="CDD" id="cd14948">
    <property type="entry name" value="BACON"/>
    <property type="match status" value="1"/>
</dbReference>
<gene>
    <name evidence="3" type="ORF">EHYA_04994</name>
</gene>
<dbReference type="OrthoDB" id="3492533at2"/>
<dbReference type="Pfam" id="PF19190">
    <property type="entry name" value="BACON_2"/>
    <property type="match status" value="1"/>
</dbReference>
<evidence type="ECO:0000259" key="2">
    <source>
        <dbReference type="Pfam" id="PF19190"/>
    </source>
</evidence>
<feature type="compositionally biased region" description="Pro residues" evidence="1">
    <location>
        <begin position="311"/>
        <end position="325"/>
    </location>
</feature>
<protein>
    <recommendedName>
        <fullName evidence="2">BACON domain-containing protein</fullName>
    </recommendedName>
</protein>
<dbReference type="InterPro" id="IPR013324">
    <property type="entry name" value="RNA_pol_sigma_r3/r4-like"/>
</dbReference>
<accession>A0A401YRT9</accession>
<feature type="region of interest" description="Disordered" evidence="1">
    <location>
        <begin position="255"/>
        <end position="274"/>
    </location>
</feature>
<dbReference type="Proteomes" id="UP000286931">
    <property type="component" value="Unassembled WGS sequence"/>
</dbReference>
<comment type="caution">
    <text evidence="3">The sequence shown here is derived from an EMBL/GenBank/DDBJ whole genome shotgun (WGS) entry which is preliminary data.</text>
</comment>
<dbReference type="SUPFAM" id="SSF88659">
    <property type="entry name" value="Sigma3 and sigma4 domains of RNA polymerase sigma factors"/>
    <property type="match status" value="1"/>
</dbReference>
<feature type="region of interest" description="Disordered" evidence="1">
    <location>
        <begin position="483"/>
        <end position="504"/>
    </location>
</feature>
<organism evidence="3 4">
    <name type="scientific">Embleya hyalina</name>
    <dbReference type="NCBI Taxonomy" id="516124"/>
    <lineage>
        <taxon>Bacteria</taxon>
        <taxon>Bacillati</taxon>
        <taxon>Actinomycetota</taxon>
        <taxon>Actinomycetes</taxon>
        <taxon>Kitasatosporales</taxon>
        <taxon>Streptomycetaceae</taxon>
        <taxon>Embleya</taxon>
    </lineage>
</organism>
<dbReference type="AlphaFoldDB" id="A0A401YRT9"/>
<feature type="compositionally biased region" description="Low complexity" evidence="1">
    <location>
        <begin position="326"/>
        <end position="368"/>
    </location>
</feature>
<keyword evidence="4" id="KW-1185">Reference proteome</keyword>